<accession>A0A4D9EKJ6</accession>
<gene>
    <name evidence="1" type="ORF">DR999_PMT09048</name>
</gene>
<keyword evidence="2" id="KW-1185">Reference proteome</keyword>
<dbReference type="Proteomes" id="UP000297703">
    <property type="component" value="Unassembled WGS sequence"/>
</dbReference>
<organism evidence="1 2">
    <name type="scientific">Platysternon megacephalum</name>
    <name type="common">big-headed turtle</name>
    <dbReference type="NCBI Taxonomy" id="55544"/>
    <lineage>
        <taxon>Eukaryota</taxon>
        <taxon>Metazoa</taxon>
        <taxon>Chordata</taxon>
        <taxon>Craniata</taxon>
        <taxon>Vertebrata</taxon>
        <taxon>Euteleostomi</taxon>
        <taxon>Archelosauria</taxon>
        <taxon>Testudinata</taxon>
        <taxon>Testudines</taxon>
        <taxon>Cryptodira</taxon>
        <taxon>Durocryptodira</taxon>
        <taxon>Testudinoidea</taxon>
        <taxon>Platysternidae</taxon>
        <taxon>Platysternon</taxon>
    </lineage>
</organism>
<evidence type="ECO:0000313" key="2">
    <source>
        <dbReference type="Proteomes" id="UP000297703"/>
    </source>
</evidence>
<dbReference type="AlphaFoldDB" id="A0A4D9EKJ6"/>
<comment type="caution">
    <text evidence="1">The sequence shown here is derived from an EMBL/GenBank/DDBJ whole genome shotgun (WGS) entry which is preliminary data.</text>
</comment>
<dbReference type="EMBL" id="QXTE01000073">
    <property type="protein sequence ID" value="TFK08058.1"/>
    <property type="molecule type" value="Genomic_DNA"/>
</dbReference>
<reference evidence="1 2" key="2">
    <citation type="submission" date="2019-04" db="EMBL/GenBank/DDBJ databases">
        <title>The genome sequence of big-headed turtle.</title>
        <authorList>
            <person name="Gong S."/>
        </authorList>
    </citation>
    <scope>NUCLEOTIDE SEQUENCE [LARGE SCALE GENOMIC DNA]</scope>
    <source>
        <strain evidence="1">DO16091913</strain>
        <tissue evidence="1">Muscle</tissue>
    </source>
</reference>
<sequence length="175" mass="20919">MKLRHFFPFQRRDFQEGSKKLSFFLQGKSASPLHPPPFFFFLKDNFKTCIYKKYKKNIGLERTWNFIRSLPKIKKSTHLFMGTKNVEQHNTVILEIMIHYLYIYATIHVIDKPLGHSIIHPMKTPLRVFRTVPSSFRRCFYTLNFHLVSEYRKQNPQGALIDETSSAVFFLFFVF</sequence>
<protein>
    <submittedName>
        <fullName evidence="1">Uncharacterized protein</fullName>
    </submittedName>
</protein>
<name>A0A4D9EKJ6_9SAUR</name>
<reference evidence="1 2" key="1">
    <citation type="submission" date="2019-04" db="EMBL/GenBank/DDBJ databases">
        <title>Draft genome of the big-headed turtle Platysternon megacephalum.</title>
        <authorList>
            <person name="Gong S."/>
        </authorList>
    </citation>
    <scope>NUCLEOTIDE SEQUENCE [LARGE SCALE GENOMIC DNA]</scope>
    <source>
        <strain evidence="1">DO16091913</strain>
        <tissue evidence="1">Muscle</tissue>
    </source>
</reference>
<evidence type="ECO:0000313" key="1">
    <source>
        <dbReference type="EMBL" id="TFK08058.1"/>
    </source>
</evidence>
<proteinExistence type="predicted"/>